<dbReference type="Proteomes" id="UP000662747">
    <property type="component" value="Chromosome"/>
</dbReference>
<feature type="region of interest" description="Disordered" evidence="1">
    <location>
        <begin position="26"/>
        <end position="92"/>
    </location>
</feature>
<name>A0ABX7P1T0_9BACT</name>
<feature type="compositionally biased region" description="Basic and acidic residues" evidence="1">
    <location>
        <begin position="82"/>
        <end position="92"/>
    </location>
</feature>
<dbReference type="RefSeq" id="WP_206725643.1">
    <property type="nucleotide sequence ID" value="NZ_CP071090.1"/>
</dbReference>
<evidence type="ECO:0000313" key="2">
    <source>
        <dbReference type="EMBL" id="QSQ24076.1"/>
    </source>
</evidence>
<proteinExistence type="predicted"/>
<feature type="compositionally biased region" description="Acidic residues" evidence="1">
    <location>
        <begin position="31"/>
        <end position="43"/>
    </location>
</feature>
<reference evidence="2 3" key="1">
    <citation type="submission" date="2021-02" db="EMBL/GenBank/DDBJ databases">
        <title>De Novo genome assembly of isolated myxobacteria.</title>
        <authorList>
            <person name="Stevens D.C."/>
        </authorList>
    </citation>
    <scope>NUCLEOTIDE SEQUENCE [LARGE SCALE GENOMIC DNA]</scope>
    <source>
        <strain evidence="3">SCPEA02</strain>
    </source>
</reference>
<gene>
    <name evidence="2" type="ORF">JY651_03600</name>
</gene>
<dbReference type="Pfam" id="PF14412">
    <property type="entry name" value="AHH"/>
    <property type="match status" value="1"/>
</dbReference>
<dbReference type="InterPro" id="IPR032871">
    <property type="entry name" value="AHH_dom_containing"/>
</dbReference>
<keyword evidence="3" id="KW-1185">Reference proteome</keyword>
<evidence type="ECO:0000256" key="1">
    <source>
        <dbReference type="SAM" id="MobiDB-lite"/>
    </source>
</evidence>
<organism evidence="2 3">
    <name type="scientific">Pyxidicoccus parkwayensis</name>
    <dbReference type="NCBI Taxonomy" id="2813578"/>
    <lineage>
        <taxon>Bacteria</taxon>
        <taxon>Pseudomonadati</taxon>
        <taxon>Myxococcota</taxon>
        <taxon>Myxococcia</taxon>
        <taxon>Myxococcales</taxon>
        <taxon>Cystobacterineae</taxon>
        <taxon>Myxococcaceae</taxon>
        <taxon>Pyxidicoccus</taxon>
    </lineage>
</organism>
<protein>
    <submittedName>
        <fullName evidence="2">AHH domain-containing protein</fullName>
    </submittedName>
</protein>
<accession>A0ABX7P1T0</accession>
<dbReference type="EMBL" id="CP071090">
    <property type="protein sequence ID" value="QSQ24076.1"/>
    <property type="molecule type" value="Genomic_DNA"/>
</dbReference>
<evidence type="ECO:0000313" key="3">
    <source>
        <dbReference type="Proteomes" id="UP000662747"/>
    </source>
</evidence>
<sequence>MEMLEKIAQAFADEVKAKCPFQEDSAAVASLEEEPESIEDDDRDSVVEMQANNGGILGENLAQASPGKAGTVGGPCPPPKTTAEKQQDTDRAGVKVHVPGADGVEDKVLPFTVAAHHLIPGNASLKESHLYEFMKKGGKVQSVSGKSWTISAYVGYNINGSHNGVWLPGSYAIRAGKTELKDTWSVLRASKPNWCINYAASVVKVAGGQFHDTHTIYSEKVQETLDKIAVSLFAHVDVCEECQKKDELPPPYLVKDTLYAISAYLRPILQGHPSTWKSPWFASDKLRDEIFSGSTVSKGFMDAYKTARRYLKRSVEDDHVNA</sequence>